<dbReference type="NCBIfam" id="TIGR01098">
    <property type="entry name" value="3A0109s03R"/>
    <property type="match status" value="1"/>
</dbReference>
<proteinExistence type="inferred from homology"/>
<dbReference type="Gene3D" id="3.40.190.10">
    <property type="entry name" value="Periplasmic binding protein-like II"/>
    <property type="match status" value="2"/>
</dbReference>
<comment type="caution">
    <text evidence="4">The sequence shown here is derived from an EMBL/GenBank/DDBJ whole genome shotgun (WGS) entry which is preliminary data.</text>
</comment>
<feature type="signal peptide" evidence="3">
    <location>
        <begin position="1"/>
        <end position="21"/>
    </location>
</feature>
<dbReference type="PROSITE" id="PS51257">
    <property type="entry name" value="PROKAR_LIPOPROTEIN"/>
    <property type="match status" value="1"/>
</dbReference>
<dbReference type="Proteomes" id="UP000031563">
    <property type="component" value="Unassembled WGS sequence"/>
</dbReference>
<accession>A0A0F5I4W7</accession>
<accession>A0A0F5HXU1</accession>
<dbReference type="GO" id="GO:0055085">
    <property type="term" value="P:transmembrane transport"/>
    <property type="evidence" value="ECO:0007669"/>
    <property type="project" value="InterPro"/>
</dbReference>
<keyword evidence="5" id="KW-1185">Reference proteome</keyword>
<reference evidence="4" key="1">
    <citation type="submission" date="2015-02" db="EMBL/GenBank/DDBJ databases">
        <title>Genome Assembly of Bacillaceae bacterium MTCC 8252.</title>
        <authorList>
            <person name="Verma A."/>
            <person name="Khatri I."/>
            <person name="Mual P."/>
            <person name="Subramanian S."/>
            <person name="Krishnamurthi S."/>
        </authorList>
    </citation>
    <scope>NUCLEOTIDE SEQUENCE [LARGE SCALE GENOMIC DNA]</scope>
    <source>
        <strain evidence="4">MTCC 8252</strain>
    </source>
</reference>
<feature type="chain" id="PRO_5038621662" evidence="3">
    <location>
        <begin position="22"/>
        <end position="348"/>
    </location>
</feature>
<evidence type="ECO:0000313" key="5">
    <source>
        <dbReference type="Proteomes" id="UP000031563"/>
    </source>
</evidence>
<comment type="similarity">
    <text evidence="1">Belongs to the phosphate/phosphite/phosphonate binding protein family.</text>
</comment>
<organism evidence="4 5">
    <name type="scientific">Bacillus thermotolerans</name>
    <name type="common">Quasibacillus thermotolerans</name>
    <dbReference type="NCBI Taxonomy" id="1221996"/>
    <lineage>
        <taxon>Bacteria</taxon>
        <taxon>Bacillati</taxon>
        <taxon>Bacillota</taxon>
        <taxon>Bacilli</taxon>
        <taxon>Bacillales</taxon>
        <taxon>Bacillaceae</taxon>
        <taxon>Bacillus</taxon>
    </lineage>
</organism>
<sequence>MKKTLLAAVSALTIFAVGCSADQEGEAAGSKGDDTLTIAWLPNESGADLEEARDEIGEIIEEKTGKEVEHQTTTDYIIAIESIANGNVDMAFLGAQGYIEANNKNEKVQPLVVPSGESGTLEDAVYYSWLSVNKGEEEEYKNGGEFTIDQIAGKKFSFVSNSSTSGFQVPSTSIVDHFSQTEEYSDLTTEDLLEGGEGKFFSEVLFGGSHQGSAVNLLTGKADVAAFCDTCVENYVELAEGEENKPGALYKVKENASAPFSALSGKEFSIISATPVLNPPFVVNTDNVSEEERQELIEILTSDEIANNEKVFVPEGSEFSGLFSKVSGKERLVEVEDAWFDPIRELSK</sequence>
<dbReference type="PANTHER" id="PTHR35841">
    <property type="entry name" value="PHOSPHONATES-BINDING PERIPLASMIC PROTEIN"/>
    <property type="match status" value="1"/>
</dbReference>
<dbReference type="PANTHER" id="PTHR35841:SF1">
    <property type="entry name" value="PHOSPHONATES-BINDING PERIPLASMIC PROTEIN"/>
    <property type="match status" value="1"/>
</dbReference>
<dbReference type="InterPro" id="IPR005770">
    <property type="entry name" value="PhnD"/>
</dbReference>
<gene>
    <name evidence="4" type="ORF">QY95_01278</name>
</gene>
<dbReference type="GO" id="GO:0043190">
    <property type="term" value="C:ATP-binding cassette (ABC) transporter complex"/>
    <property type="evidence" value="ECO:0007669"/>
    <property type="project" value="InterPro"/>
</dbReference>
<dbReference type="Pfam" id="PF12974">
    <property type="entry name" value="Phosphonate-bd"/>
    <property type="match status" value="1"/>
</dbReference>
<dbReference type="AlphaFoldDB" id="A0A0F5HXU1"/>
<dbReference type="EMBL" id="JWIR02000027">
    <property type="protein sequence ID" value="KKB40704.1"/>
    <property type="molecule type" value="Genomic_DNA"/>
</dbReference>
<name>A0A0F5HXU1_BACTR</name>
<keyword evidence="2 3" id="KW-0732">Signal</keyword>
<dbReference type="SUPFAM" id="SSF53850">
    <property type="entry name" value="Periplasmic binding protein-like II"/>
    <property type="match status" value="1"/>
</dbReference>
<evidence type="ECO:0000256" key="1">
    <source>
        <dbReference type="ARBA" id="ARBA00007162"/>
    </source>
</evidence>
<dbReference type="RefSeq" id="WP_039233264.1">
    <property type="nucleotide sequence ID" value="NZ_JWIR02000027.1"/>
</dbReference>
<evidence type="ECO:0000256" key="3">
    <source>
        <dbReference type="SAM" id="SignalP"/>
    </source>
</evidence>
<evidence type="ECO:0000313" key="4">
    <source>
        <dbReference type="EMBL" id="KKB40704.1"/>
    </source>
</evidence>
<evidence type="ECO:0000256" key="2">
    <source>
        <dbReference type="ARBA" id="ARBA00022729"/>
    </source>
</evidence>
<dbReference type="OrthoDB" id="1792890at2"/>
<dbReference type="STRING" id="1221996.QY95_01278"/>
<protein>
    <submittedName>
        <fullName evidence="4">Phosphonate ABC transporter phosphate-binding periplasmic component</fullName>
    </submittedName>
</protein>